<dbReference type="PANTHER" id="PTHR43132">
    <property type="entry name" value="ARSENICAL RESISTANCE OPERON REPRESSOR ARSR-RELATED"/>
    <property type="match status" value="1"/>
</dbReference>
<dbReference type="OrthoDB" id="311452at2157"/>
<dbReference type="InterPro" id="IPR001845">
    <property type="entry name" value="HTH_ArsR_DNA-bd_dom"/>
</dbReference>
<name>A0A830F5R2_9EURY</name>
<evidence type="ECO:0000256" key="2">
    <source>
        <dbReference type="ARBA" id="ARBA00023125"/>
    </source>
</evidence>
<evidence type="ECO:0000259" key="4">
    <source>
        <dbReference type="SMART" id="SM00418"/>
    </source>
</evidence>
<dbReference type="InterPro" id="IPR011991">
    <property type="entry name" value="ArsR-like_HTH"/>
</dbReference>
<dbReference type="EMBL" id="BMPG01000002">
    <property type="protein sequence ID" value="GGL57182.1"/>
    <property type="molecule type" value="Genomic_DNA"/>
</dbReference>
<reference evidence="5" key="1">
    <citation type="journal article" date="2014" name="Int. J. Syst. Evol. Microbiol.">
        <title>Complete genome sequence of Corynebacterium casei LMG S-19264T (=DSM 44701T), isolated from a smear-ripened cheese.</title>
        <authorList>
            <consortium name="US DOE Joint Genome Institute (JGI-PGF)"/>
            <person name="Walter F."/>
            <person name="Albersmeier A."/>
            <person name="Kalinowski J."/>
            <person name="Ruckert C."/>
        </authorList>
    </citation>
    <scope>NUCLEOTIDE SEQUENCE</scope>
    <source>
        <strain evidence="5">JCM 19596</strain>
    </source>
</reference>
<evidence type="ECO:0000256" key="3">
    <source>
        <dbReference type="ARBA" id="ARBA00023163"/>
    </source>
</evidence>
<keyword evidence="3" id="KW-0804">Transcription</keyword>
<reference evidence="5" key="2">
    <citation type="submission" date="2020-09" db="EMBL/GenBank/DDBJ databases">
        <authorList>
            <person name="Sun Q."/>
            <person name="Ohkuma M."/>
        </authorList>
    </citation>
    <scope>NUCLEOTIDE SEQUENCE</scope>
    <source>
        <strain evidence="5">JCM 19596</strain>
    </source>
</reference>
<dbReference type="Pfam" id="PF12840">
    <property type="entry name" value="HTH_20"/>
    <property type="match status" value="1"/>
</dbReference>
<evidence type="ECO:0000313" key="6">
    <source>
        <dbReference type="Proteomes" id="UP000607197"/>
    </source>
</evidence>
<sequence>MDVTGSDQADVLQALADESVREVLARLDETPRSAKDLADTMDLSLPTVYRRLDTLEELDLVVSRTEPASDGNHYKVYECNFDSTVIKLADGAFEVDVYRRESAAERFAGLWRELSDR</sequence>
<organism evidence="5 6">
    <name type="scientific">Halocalculus aciditolerans</name>
    <dbReference type="NCBI Taxonomy" id="1383812"/>
    <lineage>
        <taxon>Archaea</taxon>
        <taxon>Methanobacteriati</taxon>
        <taxon>Methanobacteriota</taxon>
        <taxon>Stenosarchaea group</taxon>
        <taxon>Halobacteria</taxon>
        <taxon>Halobacteriales</taxon>
        <taxon>Halobacteriaceae</taxon>
        <taxon>Halocalculus</taxon>
    </lineage>
</organism>
<evidence type="ECO:0000313" key="5">
    <source>
        <dbReference type="EMBL" id="GGL57182.1"/>
    </source>
</evidence>
<keyword evidence="2" id="KW-0238">DNA-binding</keyword>
<dbReference type="InterPro" id="IPR036388">
    <property type="entry name" value="WH-like_DNA-bd_sf"/>
</dbReference>
<proteinExistence type="predicted"/>
<dbReference type="GO" id="GO:0003677">
    <property type="term" value="F:DNA binding"/>
    <property type="evidence" value="ECO:0007669"/>
    <property type="project" value="UniProtKB-KW"/>
</dbReference>
<feature type="domain" description="HTH arsR-type" evidence="4">
    <location>
        <begin position="10"/>
        <end position="87"/>
    </location>
</feature>
<accession>A0A830F5R2</accession>
<protein>
    <submittedName>
        <fullName evidence="5">Transcriptional regulator</fullName>
    </submittedName>
</protein>
<dbReference type="CDD" id="cd00090">
    <property type="entry name" value="HTH_ARSR"/>
    <property type="match status" value="1"/>
</dbReference>
<keyword evidence="1" id="KW-0805">Transcription regulation</keyword>
<dbReference type="InterPro" id="IPR036390">
    <property type="entry name" value="WH_DNA-bd_sf"/>
</dbReference>
<dbReference type="PANTHER" id="PTHR43132:SF2">
    <property type="entry name" value="ARSENICAL RESISTANCE OPERON REPRESSOR ARSR-RELATED"/>
    <property type="match status" value="1"/>
</dbReference>
<evidence type="ECO:0000256" key="1">
    <source>
        <dbReference type="ARBA" id="ARBA00023015"/>
    </source>
</evidence>
<gene>
    <name evidence="5" type="ORF">GCM10009039_14220</name>
</gene>
<dbReference type="Proteomes" id="UP000607197">
    <property type="component" value="Unassembled WGS sequence"/>
</dbReference>
<keyword evidence="6" id="KW-1185">Reference proteome</keyword>
<dbReference type="GO" id="GO:0003700">
    <property type="term" value="F:DNA-binding transcription factor activity"/>
    <property type="evidence" value="ECO:0007669"/>
    <property type="project" value="InterPro"/>
</dbReference>
<dbReference type="Gene3D" id="1.10.10.10">
    <property type="entry name" value="Winged helix-like DNA-binding domain superfamily/Winged helix DNA-binding domain"/>
    <property type="match status" value="1"/>
</dbReference>
<comment type="caution">
    <text evidence="5">The sequence shown here is derived from an EMBL/GenBank/DDBJ whole genome shotgun (WGS) entry which is preliminary data.</text>
</comment>
<dbReference type="AlphaFoldDB" id="A0A830F5R2"/>
<dbReference type="SUPFAM" id="SSF46785">
    <property type="entry name" value="Winged helix' DNA-binding domain"/>
    <property type="match status" value="1"/>
</dbReference>
<dbReference type="SMART" id="SM00418">
    <property type="entry name" value="HTH_ARSR"/>
    <property type="match status" value="1"/>
</dbReference>
<dbReference type="InterPro" id="IPR051011">
    <property type="entry name" value="Metal_resp_trans_reg"/>
</dbReference>